<gene>
    <name evidence="7" type="ORF">ZIOFF_005026</name>
</gene>
<dbReference type="EMBL" id="JACMSC010000002">
    <property type="protein sequence ID" value="KAG6531236.1"/>
    <property type="molecule type" value="Genomic_DNA"/>
</dbReference>
<protein>
    <recommendedName>
        <fullName evidence="3">mannan endo-1,4-beta-mannosidase</fullName>
        <ecNumber evidence="3">3.2.1.78</ecNumber>
    </recommendedName>
</protein>
<dbReference type="GO" id="GO:0016985">
    <property type="term" value="F:mannan endo-1,4-beta-mannosidase activity"/>
    <property type="evidence" value="ECO:0007669"/>
    <property type="project" value="UniProtKB-EC"/>
</dbReference>
<dbReference type="PROSITE" id="PS00659">
    <property type="entry name" value="GLYCOSYL_HYDROL_F5"/>
    <property type="match status" value="1"/>
</dbReference>
<evidence type="ECO:0000256" key="5">
    <source>
        <dbReference type="ARBA" id="ARBA00023295"/>
    </source>
</evidence>
<dbReference type="EC" id="3.2.1.78" evidence="3"/>
<evidence type="ECO:0000313" key="7">
    <source>
        <dbReference type="EMBL" id="KAG6531236.1"/>
    </source>
</evidence>
<organism evidence="7 8">
    <name type="scientific">Zingiber officinale</name>
    <name type="common">Ginger</name>
    <name type="synonym">Amomum zingiber</name>
    <dbReference type="NCBI Taxonomy" id="94328"/>
    <lineage>
        <taxon>Eukaryota</taxon>
        <taxon>Viridiplantae</taxon>
        <taxon>Streptophyta</taxon>
        <taxon>Embryophyta</taxon>
        <taxon>Tracheophyta</taxon>
        <taxon>Spermatophyta</taxon>
        <taxon>Magnoliopsida</taxon>
        <taxon>Liliopsida</taxon>
        <taxon>Zingiberales</taxon>
        <taxon>Zingiberaceae</taxon>
        <taxon>Zingiber</taxon>
    </lineage>
</organism>
<feature type="domain" description="Glycoside hydrolase family 5" evidence="6">
    <location>
        <begin position="166"/>
        <end position="421"/>
    </location>
</feature>
<dbReference type="InterPro" id="IPR045053">
    <property type="entry name" value="MAN-like"/>
</dbReference>
<dbReference type="SUPFAM" id="SSF51445">
    <property type="entry name" value="(Trans)glycosidases"/>
    <property type="match status" value="1"/>
</dbReference>
<dbReference type="FunFam" id="3.20.20.80:FF:000313">
    <property type="entry name" value="Uncharacterized protein"/>
    <property type="match status" value="1"/>
</dbReference>
<accession>A0A8J5M194</accession>
<dbReference type="AlphaFoldDB" id="A0A8J5M194"/>
<evidence type="ECO:0000256" key="2">
    <source>
        <dbReference type="ARBA" id="ARBA00005641"/>
    </source>
</evidence>
<evidence type="ECO:0000313" key="8">
    <source>
        <dbReference type="Proteomes" id="UP000734854"/>
    </source>
</evidence>
<dbReference type="Gene3D" id="3.20.20.80">
    <property type="entry name" value="Glycosidases"/>
    <property type="match status" value="1"/>
</dbReference>
<keyword evidence="8" id="KW-1185">Reference proteome</keyword>
<dbReference type="InterPro" id="IPR001547">
    <property type="entry name" value="Glyco_hydro_5"/>
</dbReference>
<dbReference type="GO" id="GO:0000272">
    <property type="term" value="P:polysaccharide catabolic process"/>
    <property type="evidence" value="ECO:0007669"/>
    <property type="project" value="InterPro"/>
</dbReference>
<dbReference type="PANTHER" id="PTHR31451:SF59">
    <property type="entry name" value="MANNAN ENDO-1,4-BETA-MANNOSIDASE"/>
    <property type="match status" value="1"/>
</dbReference>
<comment type="catalytic activity">
    <reaction evidence="1">
        <text>Random hydrolysis of (1-&gt;4)-beta-D-mannosidic linkages in mannans, galactomannans and glucomannans.</text>
        <dbReference type="EC" id="3.2.1.78"/>
    </reaction>
</comment>
<dbReference type="PANTHER" id="PTHR31451">
    <property type="match status" value="1"/>
</dbReference>
<keyword evidence="5" id="KW-0326">Glycosidase</keyword>
<comment type="similarity">
    <text evidence="2">Belongs to the glycosyl hydrolase 5 (cellulase A) family.</text>
</comment>
<dbReference type="Proteomes" id="UP000734854">
    <property type="component" value="Unassembled WGS sequence"/>
</dbReference>
<evidence type="ECO:0000256" key="4">
    <source>
        <dbReference type="ARBA" id="ARBA00022801"/>
    </source>
</evidence>
<sequence length="499" mass="56084">MQCRRNRVASFLFSSKMAKSCCCLAAALALLAIVSVPCSSFRVGRSSSSSFVRRRGTQFVLDGSPFLFNGFNAYWLMHVAAEPAERPKVSEVLRAAAAAGLTVGRAWAFSDGGDRALQLSPGVYDERVFQVEQLHAFDALTNDRSIDRSALHLRISTHMHIYDRKQGLDFVIAEAQKNGVRLILSLANNYKDFGGRAQYVEWAREAGVAVNGEDDFYTNPVVRGYYKNHVQKVLTRVNKFTNVTYKDDPTILAWELINEPRCQEDYSGKTVNVWDVISIAWVQEMASYCKSVDERHMVEIGMEGFYGDSMPEKKQYNPGYQVGTDYITSNLIEEIDFSTIHAYPDVWLPGQNEEARTRFVQRWLRSHWDDAGKTLKKPLVFSEFGKSKKDPGYSEHARDVYLDAVFSGVYDLARIGDGSLGGGLVWQLMAQGMESYYDGYEIVLAQDAAARAVLSRQSRLMSVLARTMKVAVADEKEVGRFAPRGGRGTRRERNGLHRG</sequence>
<name>A0A8J5M194_ZINOF</name>
<keyword evidence="4" id="KW-0378">Hydrolase</keyword>
<proteinExistence type="inferred from homology"/>
<reference evidence="7 8" key="1">
    <citation type="submission" date="2020-08" db="EMBL/GenBank/DDBJ databases">
        <title>Plant Genome Project.</title>
        <authorList>
            <person name="Zhang R.-G."/>
        </authorList>
    </citation>
    <scope>NUCLEOTIDE SEQUENCE [LARGE SCALE GENOMIC DNA]</scope>
    <source>
        <tissue evidence="7">Rhizome</tissue>
    </source>
</reference>
<evidence type="ECO:0000256" key="1">
    <source>
        <dbReference type="ARBA" id="ARBA00001678"/>
    </source>
</evidence>
<dbReference type="InterPro" id="IPR017853">
    <property type="entry name" value="GH"/>
</dbReference>
<dbReference type="InterPro" id="IPR018087">
    <property type="entry name" value="Glyco_hydro_5_CS"/>
</dbReference>
<comment type="caution">
    <text evidence="7">The sequence shown here is derived from an EMBL/GenBank/DDBJ whole genome shotgun (WGS) entry which is preliminary data.</text>
</comment>
<dbReference type="Pfam" id="PF26410">
    <property type="entry name" value="GH5_mannosidase"/>
    <property type="match status" value="1"/>
</dbReference>
<evidence type="ECO:0000256" key="3">
    <source>
        <dbReference type="ARBA" id="ARBA00012706"/>
    </source>
</evidence>
<evidence type="ECO:0000259" key="6">
    <source>
        <dbReference type="Pfam" id="PF26410"/>
    </source>
</evidence>